<dbReference type="Proteomes" id="UP000007266">
    <property type="component" value="Linkage group 9"/>
</dbReference>
<dbReference type="AlphaFoldDB" id="D6X076"/>
<evidence type="ECO:0000313" key="1">
    <source>
        <dbReference type="EMBL" id="EFA10807.2"/>
    </source>
</evidence>
<dbReference type="FunCoup" id="D6X076">
    <property type="interactions" value="937"/>
</dbReference>
<dbReference type="STRING" id="7070.D6X076"/>
<dbReference type="GO" id="GO:0032991">
    <property type="term" value="C:protein-containing complex"/>
    <property type="evidence" value="ECO:0000318"/>
    <property type="project" value="GO_Central"/>
</dbReference>
<name>D6X076_TRICA</name>
<dbReference type="InterPro" id="IPR029063">
    <property type="entry name" value="SAM-dependent_MTases_sf"/>
</dbReference>
<dbReference type="SUPFAM" id="SSF53335">
    <property type="entry name" value="S-adenosyl-L-methionine-dependent methyltransferases"/>
    <property type="match status" value="1"/>
</dbReference>
<accession>D6X076</accession>
<organism evidence="1 2">
    <name type="scientific">Tribolium castaneum</name>
    <name type="common">Red flour beetle</name>
    <dbReference type="NCBI Taxonomy" id="7070"/>
    <lineage>
        <taxon>Eukaryota</taxon>
        <taxon>Metazoa</taxon>
        <taxon>Ecdysozoa</taxon>
        <taxon>Arthropoda</taxon>
        <taxon>Hexapoda</taxon>
        <taxon>Insecta</taxon>
        <taxon>Pterygota</taxon>
        <taxon>Neoptera</taxon>
        <taxon>Endopterygota</taxon>
        <taxon>Coleoptera</taxon>
        <taxon>Polyphaga</taxon>
        <taxon>Cucujiformia</taxon>
        <taxon>Tenebrionidae</taxon>
        <taxon>Tenebrionidae incertae sedis</taxon>
        <taxon>Tribolium</taxon>
    </lineage>
</organism>
<keyword evidence="2" id="KW-1185">Reference proteome</keyword>
<dbReference type="GO" id="GO:0016279">
    <property type="term" value="F:protein-lysine N-methyltransferase activity"/>
    <property type="evidence" value="ECO:0000318"/>
    <property type="project" value="GO_Central"/>
</dbReference>
<reference evidence="1 2" key="2">
    <citation type="journal article" date="2010" name="Nucleic Acids Res.">
        <title>BeetleBase in 2010: revisions to provide comprehensive genomic information for Tribolium castaneum.</title>
        <authorList>
            <person name="Kim H.S."/>
            <person name="Murphy T."/>
            <person name="Xia J."/>
            <person name="Caragea D."/>
            <person name="Park Y."/>
            <person name="Beeman R.W."/>
            <person name="Lorenzen M.D."/>
            <person name="Butcher S."/>
            <person name="Manak J.R."/>
            <person name="Brown S.J."/>
        </authorList>
    </citation>
    <scope>GENOME REANNOTATION</scope>
    <source>
        <strain evidence="1 2">Georgia GA2</strain>
    </source>
</reference>
<dbReference type="Pfam" id="PF10294">
    <property type="entry name" value="Methyltransf_16"/>
    <property type="match status" value="1"/>
</dbReference>
<gene>
    <name evidence="1" type="primary">AUGUSTUS-3.0.2_30573</name>
    <name evidence="1" type="ORF">TcasGA2_TC030573</name>
</gene>
<dbReference type="PANTHER" id="PTHR14614:SF130">
    <property type="entry name" value="PROTEIN-LYSINE N-METHYLTRANSFERASE EEF2KMT"/>
    <property type="match status" value="1"/>
</dbReference>
<protein>
    <submittedName>
        <fullName evidence="1">Protein FAM86A-like Protein</fullName>
    </submittedName>
</protein>
<dbReference type="PANTHER" id="PTHR14614">
    <property type="entry name" value="HEPATOCELLULAR CARCINOMA-ASSOCIATED ANTIGEN"/>
    <property type="match status" value="1"/>
</dbReference>
<dbReference type="InParanoid" id="D6X076"/>
<dbReference type="EMBL" id="KQ971371">
    <property type="protein sequence ID" value="EFA10807.2"/>
    <property type="molecule type" value="Genomic_DNA"/>
</dbReference>
<dbReference type="HOGENOM" id="CLU_038942_0_1_1"/>
<dbReference type="OMA" id="CWQASCD"/>
<proteinExistence type="predicted"/>
<dbReference type="Gene3D" id="3.40.50.150">
    <property type="entry name" value="Vaccinia Virus protein VP39"/>
    <property type="match status" value="1"/>
</dbReference>
<reference evidence="1 2" key="1">
    <citation type="journal article" date="2008" name="Nature">
        <title>The genome of the model beetle and pest Tribolium castaneum.</title>
        <authorList>
            <consortium name="Tribolium Genome Sequencing Consortium"/>
            <person name="Richards S."/>
            <person name="Gibbs R.A."/>
            <person name="Weinstock G.M."/>
            <person name="Brown S.J."/>
            <person name="Denell R."/>
            <person name="Beeman R.W."/>
            <person name="Gibbs R."/>
            <person name="Beeman R.W."/>
            <person name="Brown S.J."/>
            <person name="Bucher G."/>
            <person name="Friedrich M."/>
            <person name="Grimmelikhuijzen C.J."/>
            <person name="Klingler M."/>
            <person name="Lorenzen M."/>
            <person name="Richards S."/>
            <person name="Roth S."/>
            <person name="Schroder R."/>
            <person name="Tautz D."/>
            <person name="Zdobnov E.M."/>
            <person name="Muzny D."/>
            <person name="Gibbs R.A."/>
            <person name="Weinstock G.M."/>
            <person name="Attaway T."/>
            <person name="Bell S."/>
            <person name="Buhay C.J."/>
            <person name="Chandrabose M.N."/>
            <person name="Chavez D."/>
            <person name="Clerk-Blankenburg K.P."/>
            <person name="Cree A."/>
            <person name="Dao M."/>
            <person name="Davis C."/>
            <person name="Chacko J."/>
            <person name="Dinh H."/>
            <person name="Dugan-Rocha S."/>
            <person name="Fowler G."/>
            <person name="Garner T.T."/>
            <person name="Garnes J."/>
            <person name="Gnirke A."/>
            <person name="Hawes A."/>
            <person name="Hernandez J."/>
            <person name="Hines S."/>
            <person name="Holder M."/>
            <person name="Hume J."/>
            <person name="Jhangiani S.N."/>
            <person name="Joshi V."/>
            <person name="Khan Z.M."/>
            <person name="Jackson L."/>
            <person name="Kovar C."/>
            <person name="Kowis A."/>
            <person name="Lee S."/>
            <person name="Lewis L.R."/>
            <person name="Margolis J."/>
            <person name="Morgan M."/>
            <person name="Nazareth L.V."/>
            <person name="Nguyen N."/>
            <person name="Okwuonu G."/>
            <person name="Parker D."/>
            <person name="Richards S."/>
            <person name="Ruiz S.J."/>
            <person name="Santibanez J."/>
            <person name="Savard J."/>
            <person name="Scherer S.E."/>
            <person name="Schneider B."/>
            <person name="Sodergren E."/>
            <person name="Tautz D."/>
            <person name="Vattahil S."/>
            <person name="Villasana D."/>
            <person name="White C.S."/>
            <person name="Wright R."/>
            <person name="Park Y."/>
            <person name="Beeman R.W."/>
            <person name="Lord J."/>
            <person name="Oppert B."/>
            <person name="Lorenzen M."/>
            <person name="Brown S."/>
            <person name="Wang L."/>
            <person name="Savard J."/>
            <person name="Tautz D."/>
            <person name="Richards S."/>
            <person name="Weinstock G."/>
            <person name="Gibbs R.A."/>
            <person name="Liu Y."/>
            <person name="Worley K."/>
            <person name="Weinstock G."/>
            <person name="Elsik C.G."/>
            <person name="Reese J.T."/>
            <person name="Elhaik E."/>
            <person name="Landan G."/>
            <person name="Graur D."/>
            <person name="Arensburger P."/>
            <person name="Atkinson P."/>
            <person name="Beeman R.W."/>
            <person name="Beidler J."/>
            <person name="Brown S.J."/>
            <person name="Demuth J.P."/>
            <person name="Drury D.W."/>
            <person name="Du Y.Z."/>
            <person name="Fujiwara H."/>
            <person name="Lorenzen M."/>
            <person name="Maselli V."/>
            <person name="Osanai M."/>
            <person name="Park Y."/>
            <person name="Robertson H.M."/>
            <person name="Tu Z."/>
            <person name="Wang J.J."/>
            <person name="Wang S."/>
            <person name="Richards S."/>
            <person name="Song H."/>
            <person name="Zhang L."/>
            <person name="Sodergren E."/>
            <person name="Werner D."/>
            <person name="Stanke M."/>
            <person name="Morgenstern B."/>
            <person name="Solovyev V."/>
            <person name="Kosarev P."/>
            <person name="Brown G."/>
            <person name="Chen H.C."/>
            <person name="Ermolaeva O."/>
            <person name="Hlavina W."/>
            <person name="Kapustin Y."/>
            <person name="Kiryutin B."/>
            <person name="Kitts P."/>
            <person name="Maglott D."/>
            <person name="Pruitt K."/>
            <person name="Sapojnikov V."/>
            <person name="Souvorov A."/>
            <person name="Mackey A.J."/>
            <person name="Waterhouse R.M."/>
            <person name="Wyder S."/>
            <person name="Zdobnov E.M."/>
            <person name="Zdobnov E.M."/>
            <person name="Wyder S."/>
            <person name="Kriventseva E.V."/>
            <person name="Kadowaki T."/>
            <person name="Bork P."/>
            <person name="Aranda M."/>
            <person name="Bao R."/>
            <person name="Beermann A."/>
            <person name="Berns N."/>
            <person name="Bolognesi R."/>
            <person name="Bonneton F."/>
            <person name="Bopp D."/>
            <person name="Brown S.J."/>
            <person name="Bucher G."/>
            <person name="Butts T."/>
            <person name="Chaumot A."/>
            <person name="Denell R.E."/>
            <person name="Ferrier D.E."/>
            <person name="Friedrich M."/>
            <person name="Gordon C.M."/>
            <person name="Jindra M."/>
            <person name="Klingler M."/>
            <person name="Lan Q."/>
            <person name="Lattorff H.M."/>
            <person name="Laudet V."/>
            <person name="von Levetsow C."/>
            <person name="Liu Z."/>
            <person name="Lutz R."/>
            <person name="Lynch J.A."/>
            <person name="da Fonseca R.N."/>
            <person name="Posnien N."/>
            <person name="Reuter R."/>
            <person name="Roth S."/>
            <person name="Savard J."/>
            <person name="Schinko J.B."/>
            <person name="Schmitt C."/>
            <person name="Schoppmeier M."/>
            <person name="Schroder R."/>
            <person name="Shippy T.D."/>
            <person name="Simonnet F."/>
            <person name="Marques-Souza H."/>
            <person name="Tautz D."/>
            <person name="Tomoyasu Y."/>
            <person name="Trauner J."/>
            <person name="Van der Zee M."/>
            <person name="Vervoort M."/>
            <person name="Wittkopp N."/>
            <person name="Wimmer E.A."/>
            <person name="Yang X."/>
            <person name="Jones A.K."/>
            <person name="Sattelle D.B."/>
            <person name="Ebert P.R."/>
            <person name="Nelson D."/>
            <person name="Scott J.G."/>
            <person name="Beeman R.W."/>
            <person name="Muthukrishnan S."/>
            <person name="Kramer K.J."/>
            <person name="Arakane Y."/>
            <person name="Beeman R.W."/>
            <person name="Zhu Q."/>
            <person name="Hogenkamp D."/>
            <person name="Dixit R."/>
            <person name="Oppert B."/>
            <person name="Jiang H."/>
            <person name="Zou Z."/>
            <person name="Marshall J."/>
            <person name="Elpidina E."/>
            <person name="Vinokurov K."/>
            <person name="Oppert C."/>
            <person name="Zou Z."/>
            <person name="Evans J."/>
            <person name="Lu Z."/>
            <person name="Zhao P."/>
            <person name="Sumathipala N."/>
            <person name="Altincicek B."/>
            <person name="Vilcinskas A."/>
            <person name="Williams M."/>
            <person name="Hultmark D."/>
            <person name="Hetru C."/>
            <person name="Jiang H."/>
            <person name="Grimmelikhuijzen C.J."/>
            <person name="Hauser F."/>
            <person name="Cazzamali G."/>
            <person name="Williamson M."/>
            <person name="Park Y."/>
            <person name="Li B."/>
            <person name="Tanaka Y."/>
            <person name="Predel R."/>
            <person name="Neupert S."/>
            <person name="Schachtner J."/>
            <person name="Verleyen P."/>
            <person name="Raible F."/>
            <person name="Bork P."/>
            <person name="Friedrich M."/>
            <person name="Walden K.K."/>
            <person name="Robertson H.M."/>
            <person name="Angeli S."/>
            <person name="Foret S."/>
            <person name="Bucher G."/>
            <person name="Schuetz S."/>
            <person name="Maleszka R."/>
            <person name="Wimmer E.A."/>
            <person name="Beeman R.W."/>
            <person name="Lorenzen M."/>
            <person name="Tomoyasu Y."/>
            <person name="Miller S.C."/>
            <person name="Grossmann D."/>
            <person name="Bucher G."/>
        </authorList>
    </citation>
    <scope>NUCLEOTIDE SEQUENCE [LARGE SCALE GENOMIC DNA]</scope>
    <source>
        <strain evidence="1 2">Georgia GA2</strain>
    </source>
</reference>
<dbReference type="InterPro" id="IPR019410">
    <property type="entry name" value="Methyltransf_16"/>
</dbReference>
<evidence type="ECO:0000313" key="2">
    <source>
        <dbReference type="Proteomes" id="UP000007266"/>
    </source>
</evidence>
<dbReference type="eggNOG" id="KOG2497">
    <property type="taxonomic scope" value="Eukaryota"/>
</dbReference>
<sequence>MQDDDYLEKLQQIKKQFLCYVPVKEINLSFLDKLDINSQEQVIENTIRLDQILKYPINLEYQKAFLKHLLQYFERQGSVIHDTLYEEYGRLVALPCSNINFKHYATESGKKDIILKENANLISDGTTGLRTWQASLALSEWIISNSSYFNSKVVLELGSGVGLTGLTLSTHTEAKTLYLTDCHSSVLTTLCDNVILNSGHVYKNYNLGEQCLLEDCINNCLVRVFNLPWEDICEDLCQSLGRIDIVIAADVVYDSSIFEPLVNAVDYLFKYCGASEFILSCTERNPDTLTDFLLLLGKNYRIVDVEVPIQRHFLWSSIPPVKIFNARLTST</sequence>